<dbReference type="GO" id="GO:0003677">
    <property type="term" value="F:DNA binding"/>
    <property type="evidence" value="ECO:0007669"/>
    <property type="project" value="UniProtKB-UniRule"/>
</dbReference>
<organism evidence="2 3">
    <name type="scientific">Prevotella jejuni</name>
    <dbReference type="NCBI Taxonomy" id="1177574"/>
    <lineage>
        <taxon>Bacteria</taxon>
        <taxon>Pseudomonadati</taxon>
        <taxon>Bacteroidota</taxon>
        <taxon>Bacteroidia</taxon>
        <taxon>Bacteroidales</taxon>
        <taxon>Prevotellaceae</taxon>
        <taxon>Prevotella</taxon>
    </lineage>
</organism>
<evidence type="ECO:0000313" key="2">
    <source>
        <dbReference type="EMBL" id="SNS09499.1"/>
    </source>
</evidence>
<reference evidence="2 3" key="1">
    <citation type="submission" date="2017-06" db="EMBL/GenBank/DDBJ databases">
        <authorList>
            <person name="Varghese N."/>
            <person name="Submissions S."/>
        </authorList>
    </citation>
    <scope>NUCLEOTIDE SEQUENCE [LARGE SCALE GENOMIC DNA]</scope>
    <source>
        <strain evidence="2 3">DSM 26989</strain>
    </source>
</reference>
<dbReference type="RefSeq" id="WP_089367101.1">
    <property type="nucleotide sequence ID" value="NZ_CP023863.1"/>
</dbReference>
<keyword evidence="3" id="KW-1185">Reference proteome</keyword>
<dbReference type="InterPro" id="IPR001647">
    <property type="entry name" value="HTH_TetR"/>
</dbReference>
<comment type="caution">
    <text evidence="2">The sequence shown here is derived from an EMBL/GenBank/DDBJ whole genome shotgun (WGS) entry which is preliminary data.</text>
</comment>
<dbReference type="InterPro" id="IPR009057">
    <property type="entry name" value="Homeodomain-like_sf"/>
</dbReference>
<protein>
    <submittedName>
        <fullName evidence="2">Transcriptional regulator, TetR family</fullName>
    </submittedName>
</protein>
<dbReference type="Gene3D" id="1.10.357.10">
    <property type="entry name" value="Tetracycline Repressor, domain 2"/>
    <property type="match status" value="1"/>
</dbReference>
<dbReference type="OrthoDB" id="836882at2"/>
<dbReference type="PROSITE" id="PS50977">
    <property type="entry name" value="HTH_TETR_2"/>
    <property type="match status" value="1"/>
</dbReference>
<sequence length="200" mass="22656">MKSREQTESKILEAVASIVECDGFEKLGINTIALKANVYKMLIYRYFGGLEELVARFIMQKDYWANTDTLILNPHSVGDSIKSMFRNQIEQLRTDVTLRRLCRWELSCHNASIDRLRDKREENGCNLIKVVSRLTGCSNSEVASLASILSASISYLALIEDQCPTYNGIALQTDKGWEQIAQGVDMIVDLWIKSIQEGKN</sequence>
<gene>
    <name evidence="2" type="ORF">SAMN06265364_14013</name>
</gene>
<dbReference type="Pfam" id="PF00440">
    <property type="entry name" value="TetR_N"/>
    <property type="match status" value="1"/>
</dbReference>
<accession>A0A2K9H8V3</accession>
<evidence type="ECO:0000313" key="3">
    <source>
        <dbReference type="Proteomes" id="UP000198427"/>
    </source>
</evidence>
<dbReference type="SUPFAM" id="SSF46689">
    <property type="entry name" value="Homeodomain-like"/>
    <property type="match status" value="1"/>
</dbReference>
<dbReference type="EMBL" id="FZNZ01000040">
    <property type="protein sequence ID" value="SNS09499.1"/>
    <property type="molecule type" value="Genomic_DNA"/>
</dbReference>
<keyword evidence="1" id="KW-0238">DNA-binding</keyword>
<name>A0A2K9H8V3_9BACT</name>
<dbReference type="KEGG" id="pje:CRM71_06870"/>
<dbReference type="Proteomes" id="UP000198427">
    <property type="component" value="Unassembled WGS sequence"/>
</dbReference>
<proteinExistence type="predicted"/>
<dbReference type="GeneID" id="94029127"/>
<evidence type="ECO:0000256" key="1">
    <source>
        <dbReference type="ARBA" id="ARBA00023125"/>
    </source>
</evidence>
<dbReference type="AlphaFoldDB" id="A0A2K9H8V3"/>